<feature type="transmembrane region" description="Helical" evidence="10">
    <location>
        <begin position="374"/>
        <end position="395"/>
    </location>
</feature>
<evidence type="ECO:0000256" key="5">
    <source>
        <dbReference type="ARBA" id="ARBA00022989"/>
    </source>
</evidence>
<feature type="transmembrane region" description="Helical" evidence="10">
    <location>
        <begin position="47"/>
        <end position="71"/>
    </location>
</feature>
<dbReference type="Proteomes" id="UP001524547">
    <property type="component" value="Unassembled WGS sequence"/>
</dbReference>
<reference evidence="12 13" key="1">
    <citation type="submission" date="2022-06" db="EMBL/GenBank/DDBJ databases">
        <title>Rhizosaccharibacter gen. nov. sp. nov. KSS12, endophytic bacteria isolated from sugarcane.</title>
        <authorList>
            <person name="Pitiwittayakul N."/>
        </authorList>
    </citation>
    <scope>NUCLEOTIDE SEQUENCE [LARGE SCALE GENOMIC DNA]</scope>
    <source>
        <strain evidence="12 13">KSS12</strain>
    </source>
</reference>
<evidence type="ECO:0000313" key="13">
    <source>
        <dbReference type="Proteomes" id="UP001524547"/>
    </source>
</evidence>
<evidence type="ECO:0000256" key="3">
    <source>
        <dbReference type="ARBA" id="ARBA00022475"/>
    </source>
</evidence>
<evidence type="ECO:0000256" key="1">
    <source>
        <dbReference type="ARBA" id="ARBA00004651"/>
    </source>
</evidence>
<dbReference type="PANTHER" id="PTHR10110">
    <property type="entry name" value="SODIUM/HYDROGEN EXCHANGER"/>
    <property type="match status" value="1"/>
</dbReference>
<evidence type="ECO:0000256" key="8">
    <source>
        <dbReference type="ARBA" id="ARBA00023136"/>
    </source>
</evidence>
<feature type="transmembrane region" description="Helical" evidence="10">
    <location>
        <begin position="261"/>
        <end position="281"/>
    </location>
</feature>
<dbReference type="PANTHER" id="PTHR10110:SF86">
    <property type="entry name" value="SODIUM_HYDROGEN EXCHANGER 7"/>
    <property type="match status" value="1"/>
</dbReference>
<keyword evidence="3" id="KW-1003">Cell membrane</keyword>
<feature type="transmembrane region" description="Helical" evidence="10">
    <location>
        <begin position="231"/>
        <end position="249"/>
    </location>
</feature>
<evidence type="ECO:0000256" key="6">
    <source>
        <dbReference type="ARBA" id="ARBA00023053"/>
    </source>
</evidence>
<name>A0ABT1VTP9_9PROT</name>
<dbReference type="Gene3D" id="6.10.140.1330">
    <property type="match status" value="1"/>
</dbReference>
<dbReference type="InterPro" id="IPR018422">
    <property type="entry name" value="Cation/H_exchanger_CPA1"/>
</dbReference>
<keyword evidence="9" id="KW-0739">Sodium transport</keyword>
<proteinExistence type="predicted"/>
<dbReference type="RefSeq" id="WP_422918459.1">
    <property type="nucleotide sequence ID" value="NZ_JAMZEJ010000002.1"/>
</dbReference>
<feature type="transmembrane region" description="Helical" evidence="10">
    <location>
        <begin position="83"/>
        <end position="105"/>
    </location>
</feature>
<organism evidence="12 13">
    <name type="scientific">Rhizosaccharibacter radicis</name>
    <dbReference type="NCBI Taxonomy" id="2782605"/>
    <lineage>
        <taxon>Bacteria</taxon>
        <taxon>Pseudomonadati</taxon>
        <taxon>Pseudomonadota</taxon>
        <taxon>Alphaproteobacteria</taxon>
        <taxon>Acetobacterales</taxon>
        <taxon>Acetobacteraceae</taxon>
        <taxon>Rhizosaccharibacter</taxon>
    </lineage>
</organism>
<feature type="transmembrane region" description="Helical" evidence="10">
    <location>
        <begin position="111"/>
        <end position="137"/>
    </location>
</feature>
<gene>
    <name evidence="12" type="ORF">NFI88_02490</name>
</gene>
<keyword evidence="5 10" id="KW-1133">Transmembrane helix</keyword>
<feature type="domain" description="Cation/H+ exchanger transmembrane" evidence="11">
    <location>
        <begin position="11"/>
        <end position="395"/>
    </location>
</feature>
<evidence type="ECO:0000313" key="12">
    <source>
        <dbReference type="EMBL" id="MCQ8239708.1"/>
    </source>
</evidence>
<comment type="subcellular location">
    <subcellularLocation>
        <location evidence="1">Cell membrane</location>
        <topology evidence="1">Multi-pass membrane protein</topology>
    </subcellularLocation>
</comment>
<feature type="transmembrane region" description="Helical" evidence="10">
    <location>
        <begin position="204"/>
        <end position="225"/>
    </location>
</feature>
<keyword evidence="6" id="KW-0915">Sodium</keyword>
<evidence type="ECO:0000256" key="4">
    <source>
        <dbReference type="ARBA" id="ARBA00022692"/>
    </source>
</evidence>
<feature type="transmembrane region" description="Helical" evidence="10">
    <location>
        <begin position="301"/>
        <end position="321"/>
    </location>
</feature>
<feature type="transmembrane region" description="Helical" evidence="10">
    <location>
        <begin position="342"/>
        <end position="362"/>
    </location>
</feature>
<sequence length="510" mass="54466">MTFFESLLLLLLLCIGLLQLSRRLLIPYPAMLAAAGMLVALVPGAPAITIEPGTALALFVAPALLDAAFDFPVNIARRFWQPLVVLAGVAVLCTTACVAFLGWWVAGLPVAAAMVLGAIVAPPDAVAATAVTGTVSIPKNTLFVIKGESLFNDAVALLLFGAALAVQEHGGLDAMVTGRLLAAAPAAVLLGILLARLARLTTPLVSGTLGGNVLQFVSTCLVWVIADRLGVSAVLCVVAYAMTLARTQGGASSPRMRVHSYAVWATVVFLLNVLAFLLMGMQARTIVARMQTIGLDDAARFAGLVVGAVVVVRFVVVMISNRLAARFPVYRGNAEPPTLRQGVLVGWCGMRGLVTLATAFALPADFPKRDLVTLTAFAVVMATLVIQGLTLRPLIRLLRLDRNEEMARELAMARFKLNKAGMMHLDGHDGPEAALLRAGYAMRLEETGSDGAEERHRALGLSAIAVERAKLEMMRVRHELDAPTYDTLVEELDWRELSLLPEAERRIEEN</sequence>
<feature type="transmembrane region" description="Helical" evidence="10">
    <location>
        <begin position="149"/>
        <end position="166"/>
    </location>
</feature>
<comment type="caution">
    <text evidence="12">The sequence shown here is derived from an EMBL/GenBank/DDBJ whole genome shotgun (WGS) entry which is preliminary data.</text>
</comment>
<keyword evidence="7" id="KW-0406">Ion transport</keyword>
<keyword evidence="13" id="KW-1185">Reference proteome</keyword>
<evidence type="ECO:0000256" key="10">
    <source>
        <dbReference type="SAM" id="Phobius"/>
    </source>
</evidence>
<accession>A0ABT1VTP9</accession>
<evidence type="ECO:0000259" key="11">
    <source>
        <dbReference type="Pfam" id="PF00999"/>
    </source>
</evidence>
<dbReference type="Pfam" id="PF00999">
    <property type="entry name" value="Na_H_Exchanger"/>
    <property type="match status" value="1"/>
</dbReference>
<dbReference type="InterPro" id="IPR006153">
    <property type="entry name" value="Cation/H_exchanger_TM"/>
</dbReference>
<keyword evidence="8 10" id="KW-0472">Membrane</keyword>
<feature type="transmembrane region" description="Helical" evidence="10">
    <location>
        <begin position="178"/>
        <end position="197"/>
    </location>
</feature>
<evidence type="ECO:0000256" key="7">
    <source>
        <dbReference type="ARBA" id="ARBA00023065"/>
    </source>
</evidence>
<keyword evidence="2" id="KW-0813">Transport</keyword>
<protein>
    <submittedName>
        <fullName evidence="12">Cation:proton antiporter</fullName>
    </submittedName>
</protein>
<evidence type="ECO:0000256" key="2">
    <source>
        <dbReference type="ARBA" id="ARBA00022448"/>
    </source>
</evidence>
<keyword evidence="4 10" id="KW-0812">Transmembrane</keyword>
<evidence type="ECO:0000256" key="9">
    <source>
        <dbReference type="ARBA" id="ARBA00023201"/>
    </source>
</evidence>
<dbReference type="EMBL" id="JAMZEJ010000002">
    <property type="protein sequence ID" value="MCQ8239708.1"/>
    <property type="molecule type" value="Genomic_DNA"/>
</dbReference>